<dbReference type="PROSITE" id="PS50181">
    <property type="entry name" value="FBOX"/>
    <property type="match status" value="1"/>
</dbReference>
<organism evidence="2 3">
    <name type="scientific">Rotaria magnacalcarata</name>
    <dbReference type="NCBI Taxonomy" id="392030"/>
    <lineage>
        <taxon>Eukaryota</taxon>
        <taxon>Metazoa</taxon>
        <taxon>Spiralia</taxon>
        <taxon>Gnathifera</taxon>
        <taxon>Rotifera</taxon>
        <taxon>Eurotatoria</taxon>
        <taxon>Bdelloidea</taxon>
        <taxon>Philodinida</taxon>
        <taxon>Philodinidae</taxon>
        <taxon>Rotaria</taxon>
    </lineage>
</organism>
<protein>
    <recommendedName>
        <fullName evidence="1">F-box domain-containing protein</fullName>
    </recommendedName>
</protein>
<accession>A0A8S2TIP7</accession>
<comment type="caution">
    <text evidence="2">The sequence shown here is derived from an EMBL/GenBank/DDBJ whole genome shotgun (WGS) entry which is preliminary data.</text>
</comment>
<dbReference type="EMBL" id="CAJOBH010033695">
    <property type="protein sequence ID" value="CAF4291141.1"/>
    <property type="molecule type" value="Genomic_DNA"/>
</dbReference>
<sequence length="57" mass="6821">MGRQASMKNLLVQLDDLPDEILMYIFKKLYNGEVLYSLMDVNQRLDRIVRDTIFLRD</sequence>
<gene>
    <name evidence="2" type="ORF">BYL167_LOCUS27098</name>
</gene>
<evidence type="ECO:0000259" key="1">
    <source>
        <dbReference type="PROSITE" id="PS50181"/>
    </source>
</evidence>
<proteinExistence type="predicted"/>
<feature type="domain" description="F-box" evidence="1">
    <location>
        <begin position="11"/>
        <end position="57"/>
    </location>
</feature>
<feature type="non-terminal residue" evidence="2">
    <location>
        <position position="57"/>
    </location>
</feature>
<dbReference type="InterPro" id="IPR001810">
    <property type="entry name" value="F-box_dom"/>
</dbReference>
<dbReference type="AlphaFoldDB" id="A0A8S2TIP7"/>
<reference evidence="2" key="1">
    <citation type="submission" date="2021-02" db="EMBL/GenBank/DDBJ databases">
        <authorList>
            <person name="Nowell W R."/>
        </authorList>
    </citation>
    <scope>NUCLEOTIDE SEQUENCE</scope>
</reference>
<evidence type="ECO:0000313" key="3">
    <source>
        <dbReference type="Proteomes" id="UP000681967"/>
    </source>
</evidence>
<name>A0A8S2TIP7_9BILA</name>
<dbReference type="Pfam" id="PF12937">
    <property type="entry name" value="F-box-like"/>
    <property type="match status" value="1"/>
</dbReference>
<dbReference type="Proteomes" id="UP000681967">
    <property type="component" value="Unassembled WGS sequence"/>
</dbReference>
<dbReference type="SUPFAM" id="SSF81383">
    <property type="entry name" value="F-box domain"/>
    <property type="match status" value="1"/>
</dbReference>
<evidence type="ECO:0000313" key="2">
    <source>
        <dbReference type="EMBL" id="CAF4291141.1"/>
    </source>
</evidence>
<dbReference type="InterPro" id="IPR036047">
    <property type="entry name" value="F-box-like_dom_sf"/>
</dbReference>